<dbReference type="GO" id="GO:0008137">
    <property type="term" value="F:NADH dehydrogenase (ubiquinone) activity"/>
    <property type="evidence" value="ECO:0007669"/>
    <property type="project" value="UniProtKB-UniRule"/>
</dbReference>
<evidence type="ECO:0000256" key="1">
    <source>
        <dbReference type="ARBA" id="ARBA00004225"/>
    </source>
</evidence>
<sequence length="165" mass="19421">MIMMINFSLIMAMLFTFTTHPMSMGFMLLMQTFSLALIIGFMNLNFWYSYILFIVMVGGMMVVFIYMTSIASNEKFKFSNKLFLMFIMLISISLISKDLFILWTNYSNMEIFNWNNNMSFNVSMSKYMSYPNNSMFYLTMLYLLIALIIVVKIANINYGPLQMKI</sequence>
<evidence type="ECO:0000256" key="2">
    <source>
        <dbReference type="ARBA" id="ARBA00005698"/>
    </source>
</evidence>
<proteinExistence type="inferred from homology"/>
<keyword evidence="6 15" id="KW-0679">Respiratory chain</keyword>
<keyword evidence="8 15" id="KW-1278">Translocase</keyword>
<keyword evidence="13 15" id="KW-0472">Membrane</keyword>
<evidence type="ECO:0000256" key="11">
    <source>
        <dbReference type="ARBA" id="ARBA00023027"/>
    </source>
</evidence>
<comment type="similarity">
    <text evidence="2 15">Belongs to the complex I subunit 6 family.</text>
</comment>
<dbReference type="AlphaFoldDB" id="A0A0S2MR18"/>
<geneLocation type="mitochondrion" evidence="16"/>
<keyword evidence="12 15" id="KW-0496">Mitochondrion</keyword>
<comment type="subcellular location">
    <subcellularLocation>
        <location evidence="1 15">Mitochondrion membrane</location>
        <topology evidence="1 15">Multi-pass membrane protein</topology>
    </subcellularLocation>
</comment>
<name>A0A0S2MR18_9CUCU</name>
<evidence type="ECO:0000256" key="7">
    <source>
        <dbReference type="ARBA" id="ARBA00022692"/>
    </source>
</evidence>
<dbReference type="InterPro" id="IPR001457">
    <property type="entry name" value="NADH_UbQ/plastoQ_OxRdtase_su6"/>
</dbReference>
<evidence type="ECO:0000256" key="13">
    <source>
        <dbReference type="ARBA" id="ARBA00023136"/>
    </source>
</evidence>
<keyword evidence="9 15" id="KW-0249">Electron transport</keyword>
<keyword evidence="5 15" id="KW-0813">Transport</keyword>
<evidence type="ECO:0000256" key="4">
    <source>
        <dbReference type="ARBA" id="ARBA00021095"/>
    </source>
</evidence>
<reference evidence="16" key="1">
    <citation type="submission" date="2012-06" db="EMBL/GenBank/DDBJ databases">
        <title>Mitogenomics of the Coleoptera under dense taxon sampling.</title>
        <authorList>
            <person name="Timmermans M.J.T.N."/>
            <person name="Lim J."/>
            <person name="Dodsworth S."/>
            <person name="Haran J."/>
            <person name="Ahrens D."/>
            <person name="Bocak L."/>
            <person name="London A."/>
            <person name="Culverwell L."/>
            <person name="Vogler A.P."/>
        </authorList>
    </citation>
    <scope>NUCLEOTIDE SEQUENCE</scope>
</reference>
<gene>
    <name evidence="16" type="primary">nad6</name>
</gene>
<protein>
    <recommendedName>
        <fullName evidence="4 15">NADH-ubiquinone oxidoreductase chain 6</fullName>
        <ecNumber evidence="3 15">7.1.1.2</ecNumber>
    </recommendedName>
</protein>
<comment type="function">
    <text evidence="15">Core subunit of the mitochondrial membrane respiratory chain NADH dehydrogenase (Complex I) which catalyzes electron transfer from NADH through the respiratory chain, using ubiquinone as an electron acceptor. Essential for the catalytic activity and assembly of complex I.</text>
</comment>
<evidence type="ECO:0000256" key="10">
    <source>
        <dbReference type="ARBA" id="ARBA00022989"/>
    </source>
</evidence>
<evidence type="ECO:0000256" key="3">
    <source>
        <dbReference type="ARBA" id="ARBA00012944"/>
    </source>
</evidence>
<evidence type="ECO:0000256" key="6">
    <source>
        <dbReference type="ARBA" id="ARBA00022660"/>
    </source>
</evidence>
<evidence type="ECO:0000256" key="9">
    <source>
        <dbReference type="ARBA" id="ARBA00022982"/>
    </source>
</evidence>
<evidence type="ECO:0000256" key="15">
    <source>
        <dbReference type="RuleBase" id="RU004430"/>
    </source>
</evidence>
<feature type="transmembrane region" description="Helical" evidence="15">
    <location>
        <begin position="82"/>
        <end position="103"/>
    </location>
</feature>
<comment type="catalytic activity">
    <reaction evidence="14 15">
        <text>a ubiquinone + NADH + 5 H(+)(in) = a ubiquinol + NAD(+) + 4 H(+)(out)</text>
        <dbReference type="Rhea" id="RHEA:29091"/>
        <dbReference type="Rhea" id="RHEA-COMP:9565"/>
        <dbReference type="Rhea" id="RHEA-COMP:9566"/>
        <dbReference type="ChEBI" id="CHEBI:15378"/>
        <dbReference type="ChEBI" id="CHEBI:16389"/>
        <dbReference type="ChEBI" id="CHEBI:17976"/>
        <dbReference type="ChEBI" id="CHEBI:57540"/>
        <dbReference type="ChEBI" id="CHEBI:57945"/>
        <dbReference type="EC" id="7.1.1.2"/>
    </reaction>
</comment>
<dbReference type="PANTHER" id="PTHR11435">
    <property type="entry name" value="NADH UBIQUINONE OXIDOREDUCTASE SUBUNIT ND6"/>
    <property type="match status" value="1"/>
</dbReference>
<dbReference type="EC" id="7.1.1.2" evidence="3 15"/>
<keyword evidence="15" id="KW-0830">Ubiquinone</keyword>
<dbReference type="EMBL" id="JX412815">
    <property type="protein sequence ID" value="ALO77173.1"/>
    <property type="molecule type" value="Genomic_DNA"/>
</dbReference>
<dbReference type="GO" id="GO:0031966">
    <property type="term" value="C:mitochondrial membrane"/>
    <property type="evidence" value="ECO:0007669"/>
    <property type="project" value="UniProtKB-SubCell"/>
</dbReference>
<feature type="transmembrane region" description="Helical" evidence="15">
    <location>
        <begin position="134"/>
        <end position="154"/>
    </location>
</feature>
<evidence type="ECO:0000256" key="8">
    <source>
        <dbReference type="ARBA" id="ARBA00022967"/>
    </source>
</evidence>
<evidence type="ECO:0000256" key="12">
    <source>
        <dbReference type="ARBA" id="ARBA00023128"/>
    </source>
</evidence>
<evidence type="ECO:0000256" key="5">
    <source>
        <dbReference type="ARBA" id="ARBA00022448"/>
    </source>
</evidence>
<evidence type="ECO:0000256" key="14">
    <source>
        <dbReference type="ARBA" id="ARBA00049551"/>
    </source>
</evidence>
<organism evidence="16">
    <name type="scientific">Phloiophilus edwardsi</name>
    <dbReference type="NCBI Taxonomy" id="295730"/>
    <lineage>
        <taxon>Eukaryota</taxon>
        <taxon>Metazoa</taxon>
        <taxon>Ecdysozoa</taxon>
        <taxon>Arthropoda</taxon>
        <taxon>Hexapoda</taxon>
        <taxon>Insecta</taxon>
        <taxon>Pterygota</taxon>
        <taxon>Neoptera</taxon>
        <taxon>Endopterygota</taxon>
        <taxon>Coleoptera</taxon>
        <taxon>Polyphaga</taxon>
        <taxon>Cucujiformia</taxon>
        <taxon>Phloiophilidae</taxon>
        <taxon>Phloiophilus</taxon>
    </lineage>
</organism>
<keyword evidence="10 15" id="KW-1133">Transmembrane helix</keyword>
<feature type="transmembrane region" description="Helical" evidence="15">
    <location>
        <begin position="46"/>
        <end position="70"/>
    </location>
</feature>
<keyword evidence="11 15" id="KW-0520">NAD</keyword>
<accession>A0A0S2MR18</accession>
<evidence type="ECO:0000313" key="16">
    <source>
        <dbReference type="EMBL" id="ALO77173.1"/>
    </source>
</evidence>
<keyword evidence="7 15" id="KW-0812">Transmembrane</keyword>
<dbReference type="Pfam" id="PF00499">
    <property type="entry name" value="Oxidored_q3"/>
    <property type="match status" value="1"/>
</dbReference>
<dbReference type="InterPro" id="IPR050269">
    <property type="entry name" value="ComplexI_Subunit6"/>
</dbReference>
<dbReference type="PANTHER" id="PTHR11435:SF1">
    <property type="entry name" value="NADH-UBIQUINONE OXIDOREDUCTASE CHAIN 6"/>
    <property type="match status" value="1"/>
</dbReference>